<dbReference type="EMBL" id="AGNL01045673">
    <property type="protein sequence ID" value="EJK48586.1"/>
    <property type="molecule type" value="Genomic_DNA"/>
</dbReference>
<dbReference type="GO" id="GO:0009341">
    <property type="term" value="C:beta-galactosidase complex"/>
    <property type="evidence" value="ECO:0007669"/>
    <property type="project" value="TreeGrafter"/>
</dbReference>
<reference evidence="8 9" key="1">
    <citation type="journal article" date="2012" name="Genome Biol.">
        <title>Genome and low-iron response of an oceanic diatom adapted to chronic iron limitation.</title>
        <authorList>
            <person name="Lommer M."/>
            <person name="Specht M."/>
            <person name="Roy A.S."/>
            <person name="Kraemer L."/>
            <person name="Andreson R."/>
            <person name="Gutowska M.A."/>
            <person name="Wolf J."/>
            <person name="Bergner S.V."/>
            <person name="Schilhabel M.B."/>
            <person name="Klostermeier U.C."/>
            <person name="Beiko R.G."/>
            <person name="Rosenstiel P."/>
            <person name="Hippler M."/>
            <person name="Laroche J."/>
        </authorList>
    </citation>
    <scope>NUCLEOTIDE SEQUENCE [LARGE SCALE GENOMIC DNA]</scope>
    <source>
        <strain evidence="8 9">CCMP1005</strain>
    </source>
</reference>
<feature type="domain" description="Glycosyl hydrolases family 2 sugar binding" evidence="7">
    <location>
        <begin position="144"/>
        <end position="276"/>
    </location>
</feature>
<dbReference type="SUPFAM" id="SSF49785">
    <property type="entry name" value="Galactose-binding domain-like"/>
    <property type="match status" value="1"/>
</dbReference>
<evidence type="ECO:0000256" key="2">
    <source>
        <dbReference type="ARBA" id="ARBA00007401"/>
    </source>
</evidence>
<dbReference type="PANTHER" id="PTHR46323">
    <property type="entry name" value="BETA-GALACTOSIDASE"/>
    <property type="match status" value="1"/>
</dbReference>
<keyword evidence="4" id="KW-0378">Hydrolase</keyword>
<feature type="region of interest" description="Disordered" evidence="6">
    <location>
        <begin position="166"/>
        <end position="186"/>
    </location>
</feature>
<accession>K0RI54</accession>
<dbReference type="Proteomes" id="UP000266841">
    <property type="component" value="Unassembled WGS sequence"/>
</dbReference>
<protein>
    <recommendedName>
        <fullName evidence="3">beta-galactosidase</fullName>
        <ecNumber evidence="3">3.2.1.23</ecNumber>
    </recommendedName>
</protein>
<evidence type="ECO:0000259" key="7">
    <source>
        <dbReference type="Pfam" id="PF02837"/>
    </source>
</evidence>
<organism evidence="8 9">
    <name type="scientific">Thalassiosira oceanica</name>
    <name type="common">Marine diatom</name>
    <dbReference type="NCBI Taxonomy" id="159749"/>
    <lineage>
        <taxon>Eukaryota</taxon>
        <taxon>Sar</taxon>
        <taxon>Stramenopiles</taxon>
        <taxon>Ochrophyta</taxon>
        <taxon>Bacillariophyta</taxon>
        <taxon>Coscinodiscophyceae</taxon>
        <taxon>Thalassiosirophycidae</taxon>
        <taxon>Thalassiosirales</taxon>
        <taxon>Thalassiosiraceae</taxon>
        <taxon>Thalassiosira</taxon>
    </lineage>
</organism>
<evidence type="ECO:0000256" key="6">
    <source>
        <dbReference type="SAM" id="MobiDB-lite"/>
    </source>
</evidence>
<feature type="compositionally biased region" description="Basic and acidic residues" evidence="6">
    <location>
        <begin position="392"/>
        <end position="404"/>
    </location>
</feature>
<evidence type="ECO:0000313" key="9">
    <source>
        <dbReference type="Proteomes" id="UP000266841"/>
    </source>
</evidence>
<feature type="region of interest" description="Disordered" evidence="6">
    <location>
        <begin position="350"/>
        <end position="422"/>
    </location>
</feature>
<evidence type="ECO:0000256" key="3">
    <source>
        <dbReference type="ARBA" id="ARBA00012756"/>
    </source>
</evidence>
<feature type="region of interest" description="Disordered" evidence="6">
    <location>
        <begin position="94"/>
        <end position="122"/>
    </location>
</feature>
<dbReference type="InterPro" id="IPR050347">
    <property type="entry name" value="Bact_Beta-galactosidase"/>
</dbReference>
<keyword evidence="5" id="KW-0326">Glycosidase</keyword>
<keyword evidence="9" id="KW-1185">Reference proteome</keyword>
<comment type="similarity">
    <text evidence="2">Belongs to the glycosyl hydrolase 2 family.</text>
</comment>
<dbReference type="EC" id="3.2.1.23" evidence="3"/>
<dbReference type="AlphaFoldDB" id="K0RI54"/>
<evidence type="ECO:0000313" key="8">
    <source>
        <dbReference type="EMBL" id="EJK48586.1"/>
    </source>
</evidence>
<name>K0RI54_THAOC</name>
<dbReference type="Pfam" id="PF02837">
    <property type="entry name" value="Glyco_hydro_2_N"/>
    <property type="match status" value="1"/>
</dbReference>
<dbReference type="InterPro" id="IPR006104">
    <property type="entry name" value="Glyco_hydro_2_N"/>
</dbReference>
<comment type="caution">
    <text evidence="8">The sequence shown here is derived from an EMBL/GenBank/DDBJ whole genome shotgun (WGS) entry which is preliminary data.</text>
</comment>
<feature type="non-terminal residue" evidence="8">
    <location>
        <position position="1"/>
    </location>
</feature>
<dbReference type="InterPro" id="IPR008979">
    <property type="entry name" value="Galactose-bd-like_sf"/>
</dbReference>
<comment type="catalytic activity">
    <reaction evidence="1">
        <text>Hydrolysis of terminal non-reducing beta-D-galactose residues in beta-D-galactosides.</text>
        <dbReference type="EC" id="3.2.1.23"/>
    </reaction>
</comment>
<evidence type="ECO:0000256" key="4">
    <source>
        <dbReference type="ARBA" id="ARBA00022801"/>
    </source>
</evidence>
<dbReference type="Gene3D" id="2.60.120.260">
    <property type="entry name" value="Galactose-binding domain-like"/>
    <property type="match status" value="1"/>
</dbReference>
<proteinExistence type="inferred from homology"/>
<dbReference type="eggNOG" id="ENOG502SGB3">
    <property type="taxonomic scope" value="Eukaryota"/>
</dbReference>
<evidence type="ECO:0000256" key="1">
    <source>
        <dbReference type="ARBA" id="ARBA00001412"/>
    </source>
</evidence>
<feature type="compositionally biased region" description="Basic and acidic residues" evidence="6">
    <location>
        <begin position="413"/>
        <end position="422"/>
    </location>
</feature>
<dbReference type="PANTHER" id="PTHR46323:SF2">
    <property type="entry name" value="BETA-GALACTOSIDASE"/>
    <property type="match status" value="1"/>
</dbReference>
<evidence type="ECO:0000256" key="5">
    <source>
        <dbReference type="ARBA" id="ARBA00023295"/>
    </source>
</evidence>
<sequence>ANRGILLAYDASPPCPSSGTGTSTRQFGSSSVCLSAAAPLFCHRRSRYLDILAAMAPSSPSRRGDGDTRSTTAPRRLDLNLHCGGSAGRNAWEDPSFTGANRLPPHSRRVRSMTAPGGYTRGVCLDSGGDGSDGRSEADGGIEVTGGWTFRLFPDPHCIPSSCVAASSGEGGTADKTGDEDCEEGSQSFRSTAVPSCWTMTEASDPPRYTNVQMPFDTLYPHVPQDNPTGVYRLEFAPLAGGWRPDGTGDGRRRAVLHFAGVEGCFFVYLNGQVSDFTISLRRAACGGRMETRMQRAVLCFYLPSWNYSRDSGCKQSTTGFPFKEILRLGPQRPRRGGGQVVRRLVPRAAGPLAGHGRDTPERLPVLDSRGGLPGGRLREGVRRRLGARGGDGGRGREVGRPHAEAQGQARYHRADRAGSGDACRRAERLLQRGD</sequence>
<dbReference type="GO" id="GO:0005990">
    <property type="term" value="P:lactose catabolic process"/>
    <property type="evidence" value="ECO:0007669"/>
    <property type="project" value="TreeGrafter"/>
</dbReference>
<gene>
    <name evidence="8" type="ORF">THAOC_32601</name>
</gene>
<dbReference type="GO" id="GO:0004565">
    <property type="term" value="F:beta-galactosidase activity"/>
    <property type="evidence" value="ECO:0007669"/>
    <property type="project" value="UniProtKB-EC"/>
</dbReference>